<reference evidence="2" key="1">
    <citation type="submission" date="2015-12" db="EMBL/GenBank/DDBJ databases">
        <title>Update maize B73 reference genome by single molecule sequencing technologies.</title>
        <authorList>
            <consortium name="Maize Genome Sequencing Project"/>
            <person name="Ware D."/>
        </authorList>
    </citation>
    <scope>NUCLEOTIDE SEQUENCE</scope>
    <source>
        <tissue evidence="2">Seedling</tissue>
    </source>
</reference>
<organism evidence="2">
    <name type="scientific">Zea mays</name>
    <name type="common">Maize</name>
    <dbReference type="NCBI Taxonomy" id="4577"/>
    <lineage>
        <taxon>Eukaryota</taxon>
        <taxon>Viridiplantae</taxon>
        <taxon>Streptophyta</taxon>
        <taxon>Embryophyta</taxon>
        <taxon>Tracheophyta</taxon>
        <taxon>Spermatophyta</taxon>
        <taxon>Magnoliopsida</taxon>
        <taxon>Liliopsida</taxon>
        <taxon>Poales</taxon>
        <taxon>Poaceae</taxon>
        <taxon>PACMAD clade</taxon>
        <taxon>Panicoideae</taxon>
        <taxon>Andropogonodae</taxon>
        <taxon>Andropogoneae</taxon>
        <taxon>Tripsacinae</taxon>
        <taxon>Zea</taxon>
    </lineage>
</organism>
<dbReference type="ExpressionAtlas" id="A0A1D6H2P5">
    <property type="expression patterns" value="baseline"/>
</dbReference>
<accession>A0A1D6H2P5</accession>
<protein>
    <submittedName>
        <fullName evidence="2">Uncharacterized protein</fullName>
    </submittedName>
</protein>
<dbReference type="AlphaFoldDB" id="A0A1D6H2P5"/>
<sequence>MEEMELLLDFHGRVGRREESAMARAVWGREMLLQFLGTKKEEQGAPWEGAAASPWTGRQRHEETRARAMGKGRELAGASPAPWEEAGRHGWGGAWSREPAARLQQGRRVGLEAAEEGARPRREGELGGMGAWRKELAAGKAGAMGAARQRASLRHEQERRWLCVWERRKKRVAAGNF</sequence>
<feature type="compositionally biased region" description="Basic and acidic residues" evidence="1">
    <location>
        <begin position="59"/>
        <end position="74"/>
    </location>
</feature>
<name>A0A1D6H2P5_MAIZE</name>
<proteinExistence type="predicted"/>
<dbReference type="PaxDb" id="4577-GRMZM2G029366_P01"/>
<evidence type="ECO:0000313" key="2">
    <source>
        <dbReference type="EMBL" id="AQK69109.1"/>
    </source>
</evidence>
<gene>
    <name evidence="2" type="ORF">ZEAMMB73_Zm00001d015551</name>
</gene>
<dbReference type="InParanoid" id="A0A1D6H2P5"/>
<feature type="region of interest" description="Disordered" evidence="1">
    <location>
        <begin position="41"/>
        <end position="103"/>
    </location>
</feature>
<evidence type="ECO:0000256" key="1">
    <source>
        <dbReference type="SAM" id="MobiDB-lite"/>
    </source>
</evidence>
<dbReference type="EMBL" id="CM000781">
    <property type="protein sequence ID" value="AQK69109.1"/>
    <property type="molecule type" value="Genomic_DNA"/>
</dbReference>